<evidence type="ECO:0000313" key="13">
    <source>
        <dbReference type="Proteomes" id="UP000663829"/>
    </source>
</evidence>
<dbReference type="GO" id="GO:0006189">
    <property type="term" value="P:'de novo' IMP biosynthetic process"/>
    <property type="evidence" value="ECO:0007669"/>
    <property type="project" value="UniProtKB-UniPathway"/>
</dbReference>
<evidence type="ECO:0000313" key="12">
    <source>
        <dbReference type="EMBL" id="CAF4365426.1"/>
    </source>
</evidence>
<feature type="domain" description="SAICAR synthetase/ADE2 N-terminal" evidence="8">
    <location>
        <begin position="60"/>
        <end position="145"/>
    </location>
</feature>
<dbReference type="UniPathway" id="UPA00074">
    <property type="reaction ID" value="UER00131"/>
</dbReference>
<evidence type="ECO:0000256" key="1">
    <source>
        <dbReference type="ARBA" id="ARBA00004672"/>
    </source>
</evidence>
<dbReference type="Proteomes" id="UP000682733">
    <property type="component" value="Unassembled WGS sequence"/>
</dbReference>
<dbReference type="PANTHER" id="PTHR43599:SF3">
    <property type="entry name" value="SI:DKEY-6E2.2"/>
    <property type="match status" value="1"/>
</dbReference>
<dbReference type="Proteomes" id="UP000677228">
    <property type="component" value="Unassembled WGS sequence"/>
</dbReference>
<evidence type="ECO:0000256" key="6">
    <source>
        <dbReference type="ARBA" id="ARBA00022840"/>
    </source>
</evidence>
<evidence type="ECO:0000313" key="9">
    <source>
        <dbReference type="EMBL" id="CAF0893359.1"/>
    </source>
</evidence>
<gene>
    <name evidence="9" type="ORF">GPM918_LOCUS8243</name>
    <name evidence="10" type="ORF">OVA965_LOCUS40353</name>
    <name evidence="11" type="ORF">SRO942_LOCUS8243</name>
    <name evidence="12" type="ORF">TMI583_LOCUS41776</name>
</gene>
<dbReference type="EMBL" id="CAJOBC010001414">
    <property type="protein sequence ID" value="CAF3677214.1"/>
    <property type="molecule type" value="Genomic_DNA"/>
</dbReference>
<dbReference type="InterPro" id="IPR028923">
    <property type="entry name" value="SAICAR_synt/ADE2_N"/>
</dbReference>
<dbReference type="SUPFAM" id="SSF56104">
    <property type="entry name" value="SAICAR synthase-like"/>
    <property type="match status" value="1"/>
</dbReference>
<dbReference type="Proteomes" id="UP000681722">
    <property type="component" value="Unassembled WGS sequence"/>
</dbReference>
<keyword evidence="5" id="KW-0658">Purine biosynthesis</keyword>
<comment type="caution">
    <text evidence="9">The sequence shown here is derived from an EMBL/GenBank/DDBJ whole genome shotgun (WGS) entry which is preliminary data.</text>
</comment>
<evidence type="ECO:0000313" key="10">
    <source>
        <dbReference type="EMBL" id="CAF1570874.1"/>
    </source>
</evidence>
<evidence type="ECO:0000256" key="4">
    <source>
        <dbReference type="ARBA" id="ARBA00022741"/>
    </source>
</evidence>
<evidence type="ECO:0000313" key="11">
    <source>
        <dbReference type="EMBL" id="CAF3677214.1"/>
    </source>
</evidence>
<dbReference type="Pfam" id="PF01259">
    <property type="entry name" value="SAICAR_synt"/>
    <property type="match status" value="2"/>
</dbReference>
<keyword evidence="6" id="KW-0067">ATP-binding</keyword>
<dbReference type="EC" id="6.3.2.6" evidence="2"/>
<dbReference type="PROSITE" id="PS01058">
    <property type="entry name" value="SAICAR_SYNTHETASE_2"/>
    <property type="match status" value="1"/>
</dbReference>
<accession>A0A813Z4Y5</accession>
<dbReference type="OrthoDB" id="9991235at2759"/>
<feature type="compositionally biased region" description="Polar residues" evidence="7">
    <location>
        <begin position="340"/>
        <end position="349"/>
    </location>
</feature>
<keyword evidence="13" id="KW-1185">Reference proteome</keyword>
<evidence type="ECO:0000259" key="8">
    <source>
        <dbReference type="Pfam" id="PF01259"/>
    </source>
</evidence>
<dbReference type="InterPro" id="IPR018236">
    <property type="entry name" value="SAICAR_synthetase_CS"/>
</dbReference>
<dbReference type="GO" id="GO:0004639">
    <property type="term" value="F:phosphoribosylaminoimidazolesuccinocarboxamide synthase activity"/>
    <property type="evidence" value="ECO:0007669"/>
    <property type="project" value="UniProtKB-EC"/>
</dbReference>
<reference evidence="9" key="1">
    <citation type="submission" date="2021-02" db="EMBL/GenBank/DDBJ databases">
        <authorList>
            <person name="Nowell W R."/>
        </authorList>
    </citation>
    <scope>NUCLEOTIDE SEQUENCE</scope>
</reference>
<dbReference type="AlphaFoldDB" id="A0A813Z4Y5"/>
<dbReference type="PANTHER" id="PTHR43599">
    <property type="entry name" value="MULTIFUNCTIONAL PROTEIN ADE2"/>
    <property type="match status" value="1"/>
</dbReference>
<dbReference type="GO" id="GO:0005524">
    <property type="term" value="F:ATP binding"/>
    <property type="evidence" value="ECO:0007669"/>
    <property type="project" value="UniProtKB-KW"/>
</dbReference>
<comment type="pathway">
    <text evidence="1">Purine metabolism; IMP biosynthesis via de novo pathway; 5-amino-1-(5-phospho-D-ribosyl)imidazole-4-carboxamide from 5-amino-1-(5-phospho-D-ribosyl)imidazole-4-carboxylate: step 1/2.</text>
</comment>
<dbReference type="GO" id="GO:0005829">
    <property type="term" value="C:cytosol"/>
    <property type="evidence" value="ECO:0007669"/>
    <property type="project" value="TreeGrafter"/>
</dbReference>
<organism evidence="9 13">
    <name type="scientific">Didymodactylos carnosus</name>
    <dbReference type="NCBI Taxonomy" id="1234261"/>
    <lineage>
        <taxon>Eukaryota</taxon>
        <taxon>Metazoa</taxon>
        <taxon>Spiralia</taxon>
        <taxon>Gnathifera</taxon>
        <taxon>Rotifera</taxon>
        <taxon>Eurotatoria</taxon>
        <taxon>Bdelloidea</taxon>
        <taxon>Philodinida</taxon>
        <taxon>Philodinidae</taxon>
        <taxon>Didymodactylos</taxon>
    </lineage>
</organism>
<evidence type="ECO:0000256" key="5">
    <source>
        <dbReference type="ARBA" id="ARBA00022755"/>
    </source>
</evidence>
<feature type="domain" description="SAICAR synthetase/ADE2 N-terminal" evidence="8">
    <location>
        <begin position="198"/>
        <end position="273"/>
    </location>
</feature>
<dbReference type="EMBL" id="CAJNOQ010001414">
    <property type="protein sequence ID" value="CAF0893359.1"/>
    <property type="molecule type" value="Genomic_DNA"/>
</dbReference>
<dbReference type="InterPro" id="IPR050089">
    <property type="entry name" value="SAICAR_synthetase"/>
</dbReference>
<keyword evidence="4" id="KW-0547">Nucleotide-binding</keyword>
<dbReference type="EMBL" id="CAJOBA010066545">
    <property type="protein sequence ID" value="CAF4365426.1"/>
    <property type="molecule type" value="Genomic_DNA"/>
</dbReference>
<protein>
    <recommendedName>
        <fullName evidence="2">phosphoribosylaminoimidazolesuccinocarboxamide synthase</fullName>
        <ecNumber evidence="2">6.3.2.6</ecNumber>
    </recommendedName>
</protein>
<evidence type="ECO:0000256" key="7">
    <source>
        <dbReference type="SAM" id="MobiDB-lite"/>
    </source>
</evidence>
<evidence type="ECO:0000256" key="2">
    <source>
        <dbReference type="ARBA" id="ARBA00012217"/>
    </source>
</evidence>
<dbReference type="Gene3D" id="3.30.470.20">
    <property type="entry name" value="ATP-grasp fold, B domain"/>
    <property type="match status" value="1"/>
</dbReference>
<sequence length="349" mass="40387">MIDQPGLVCILRKDAYHYSLPFTSTNENLTIRSRASSLTSVTSMTTKNSRKQSSVKSYCDIQGKGILTTSITTCVFEILRDAVIPTYYVAPHPQPDMFIARKCTMIPILWIIRRLANETYVKRYPGVQNGHRFTPPLVEIYYKRHPIIYKKPVLADLDTYIDTDGTESVIDDEDDEEDESCVIIWSYEQLLNAKLDIENMKITQTEIECMYETVCAVFDILEHVWLIKTNCQLIDLKIEFGITTTKEIVVANVIDVETWHLMRNDLIQKQQQNITSNTFSTQSNNIDSNDEDEIKHIKQNIIWINDCLRDILDMNKQQLSKGKRKSVVQQQTVKEDDETQTQIPEATFR</sequence>
<keyword evidence="3" id="KW-0436">Ligase</keyword>
<dbReference type="Proteomes" id="UP000663829">
    <property type="component" value="Unassembled WGS sequence"/>
</dbReference>
<dbReference type="EMBL" id="CAJNOK010043747">
    <property type="protein sequence ID" value="CAF1570874.1"/>
    <property type="molecule type" value="Genomic_DNA"/>
</dbReference>
<proteinExistence type="predicted"/>
<evidence type="ECO:0000256" key="3">
    <source>
        <dbReference type="ARBA" id="ARBA00022598"/>
    </source>
</evidence>
<feature type="region of interest" description="Disordered" evidence="7">
    <location>
        <begin position="323"/>
        <end position="349"/>
    </location>
</feature>
<name>A0A813Z4Y5_9BILA</name>